<evidence type="ECO:0000259" key="14">
    <source>
        <dbReference type="Pfam" id="PF03919"/>
    </source>
</evidence>
<dbReference type="GO" id="GO:0005634">
    <property type="term" value="C:nucleus"/>
    <property type="evidence" value="ECO:0007669"/>
    <property type="project" value="UniProtKB-SubCell"/>
</dbReference>
<keyword evidence="2" id="KW-0507">mRNA processing</keyword>
<evidence type="ECO:0000313" key="15">
    <source>
        <dbReference type="EMBL" id="EGG18672.1"/>
    </source>
</evidence>
<feature type="domain" description="mRNA capping enzyme adenylation" evidence="13">
    <location>
        <begin position="280"/>
        <end position="467"/>
    </location>
</feature>
<dbReference type="GO" id="GO:0006370">
    <property type="term" value="P:7-methylguanosine mRNA capping"/>
    <property type="evidence" value="ECO:0007669"/>
    <property type="project" value="UniProtKB-KW"/>
</dbReference>
<dbReference type="EMBL" id="GL883018">
    <property type="protein sequence ID" value="EGG18672.1"/>
    <property type="molecule type" value="Genomic_DNA"/>
</dbReference>
<evidence type="ECO:0000256" key="3">
    <source>
        <dbReference type="ARBA" id="ARBA00022679"/>
    </source>
</evidence>
<keyword evidence="9" id="KW-0539">Nucleus</keyword>
<dbReference type="InterPro" id="IPR001339">
    <property type="entry name" value="mRNA_cap_enzyme_adenylation"/>
</dbReference>
<dbReference type="SUPFAM" id="SSF55154">
    <property type="entry name" value="CYTH-like phosphatases"/>
    <property type="match status" value="1"/>
</dbReference>
<dbReference type="InterPro" id="IPR013846">
    <property type="entry name" value="mRNA_cap_enzyme_C"/>
</dbReference>
<organism evidence="15 16">
    <name type="scientific">Cavenderia fasciculata</name>
    <name type="common">Slime mold</name>
    <name type="synonym">Dictyostelium fasciculatum</name>
    <dbReference type="NCBI Taxonomy" id="261658"/>
    <lineage>
        <taxon>Eukaryota</taxon>
        <taxon>Amoebozoa</taxon>
        <taxon>Evosea</taxon>
        <taxon>Eumycetozoa</taxon>
        <taxon>Dictyostelia</taxon>
        <taxon>Acytosteliales</taxon>
        <taxon>Cavenderiaceae</taxon>
        <taxon>Cavenderia</taxon>
    </lineage>
</organism>
<keyword evidence="5" id="KW-0547">Nucleotide-binding</keyword>
<proteinExistence type="predicted"/>
<evidence type="ECO:0000256" key="5">
    <source>
        <dbReference type="ARBA" id="ARBA00022741"/>
    </source>
</evidence>
<sequence length="660" mass="77078">MSNLSFLDQQDREDIKRNRNNVSNKLVFSVENICQKIRELYIIASKDTTNINGLEVEARIGLMVQDPKTFRSGIIIEDWAALARRLARKYGEGRETTETDYLYTQHRVTVDVNGQVIKSEAKIDKTAFDQSTSLIYDVRVSTSIERQLGQLPLVPPPESSSQRTKFRHTFIDVDNPQWKIDMTLVRTNTGEETYEVELEIFNTYIIDALEKNTLHNLISKFINETKNIITMIQPGRLSFPDIQMTKLEDPRFVDVLKQKVLGYIPDCNPNRTREFPGAMPINFGKKHFPTIQRDMYYVSEKTDGIRYMILIYKGVMYMIDRKFDFFKIDGNDELCKVLHDDTLLDGEMIRHLESKEPMYFIFDILARENTKFGDKLFQERMQHIGKVVGDYRQSVGSGELGKTPFILIAKSFFEKKHISKIFSSIKTNKNGERIFSDQKRNHQTDGLILTPNNAYKAYADQSLFKWKYLDLWTIDFKVAQNSDRKWFLHCAGPNNTDIPCKELMLSTEDFALLSTDYKRSRDQGCFIAEFSFEFSKGIWKYHLVRPDKKRANYITVFVDTMESICEGITKEELEYRFLCAGGHDNWDVEVEKMRHHIASTLTNKLKQQQQQQHQQQKIQQPQHHSQHHGQHQQHQQHQQQDDIFGGGSSSNHNYDPHGQR</sequence>
<dbReference type="GO" id="GO:0005524">
    <property type="term" value="F:ATP binding"/>
    <property type="evidence" value="ECO:0007669"/>
    <property type="project" value="InterPro"/>
</dbReference>
<evidence type="ECO:0000256" key="6">
    <source>
        <dbReference type="ARBA" id="ARBA00022801"/>
    </source>
</evidence>
<dbReference type="Pfam" id="PF01331">
    <property type="entry name" value="mRNA_cap_enzyme"/>
    <property type="match status" value="1"/>
</dbReference>
<keyword evidence="6" id="KW-0378">Hydrolase</keyword>
<dbReference type="SUPFAM" id="SSF50249">
    <property type="entry name" value="Nucleic acid-binding proteins"/>
    <property type="match status" value="1"/>
</dbReference>
<dbReference type="Gene3D" id="3.30.470.30">
    <property type="entry name" value="DNA ligase/mRNA capping enzyme"/>
    <property type="match status" value="1"/>
</dbReference>
<feature type="domain" description="mRNA capping enzyme C-terminal" evidence="14">
    <location>
        <begin position="492"/>
        <end position="573"/>
    </location>
</feature>
<evidence type="ECO:0000259" key="13">
    <source>
        <dbReference type="Pfam" id="PF01331"/>
    </source>
</evidence>
<evidence type="ECO:0000256" key="8">
    <source>
        <dbReference type="ARBA" id="ARBA00023134"/>
    </source>
</evidence>
<keyword evidence="16" id="KW-1185">Reference proteome</keyword>
<dbReference type="AlphaFoldDB" id="F4Q1H1"/>
<evidence type="ECO:0008006" key="17">
    <source>
        <dbReference type="Google" id="ProtNLM"/>
    </source>
</evidence>
<evidence type="ECO:0000256" key="11">
    <source>
        <dbReference type="ARBA" id="ARBA00047740"/>
    </source>
</evidence>
<evidence type="ECO:0000256" key="4">
    <source>
        <dbReference type="ARBA" id="ARBA00022695"/>
    </source>
</evidence>
<dbReference type="CDD" id="cd07895">
    <property type="entry name" value="Adenylation_mRNA_capping"/>
    <property type="match status" value="1"/>
</dbReference>
<feature type="compositionally biased region" description="Low complexity" evidence="12">
    <location>
        <begin position="607"/>
        <end position="623"/>
    </location>
</feature>
<keyword evidence="3" id="KW-0808">Transferase</keyword>
<dbReference type="OMA" id="CVANDNI"/>
<evidence type="ECO:0000256" key="10">
    <source>
        <dbReference type="ARBA" id="ARBA00044624"/>
    </source>
</evidence>
<dbReference type="GO" id="GO:0005525">
    <property type="term" value="F:GTP binding"/>
    <property type="evidence" value="ECO:0007669"/>
    <property type="project" value="UniProtKB-KW"/>
</dbReference>
<dbReference type="KEGG" id="dfa:DFA_04168"/>
<dbReference type="InterPro" id="IPR033469">
    <property type="entry name" value="CYTH-like_dom_sf"/>
</dbReference>
<dbReference type="Gene3D" id="2.40.50.140">
    <property type="entry name" value="Nucleic acid-binding proteins"/>
    <property type="match status" value="1"/>
</dbReference>
<comment type="subcellular location">
    <subcellularLocation>
        <location evidence="1">Nucleus</location>
    </subcellularLocation>
</comment>
<evidence type="ECO:0000256" key="2">
    <source>
        <dbReference type="ARBA" id="ARBA00022664"/>
    </source>
</evidence>
<keyword evidence="7" id="KW-0506">mRNA capping</keyword>
<evidence type="ECO:0000256" key="9">
    <source>
        <dbReference type="ARBA" id="ARBA00023242"/>
    </source>
</evidence>
<keyword evidence="8" id="KW-0342">GTP-binding</keyword>
<dbReference type="InterPro" id="IPR012340">
    <property type="entry name" value="NA-bd_OB-fold"/>
</dbReference>
<comment type="catalytic activity">
    <reaction evidence="11">
        <text>a 5'-end triphospho-ribonucleoside in mRNA + H2O = a 5'-end diphospho-ribonucleoside in mRNA + phosphate + H(+)</text>
        <dbReference type="Rhea" id="RHEA:67004"/>
        <dbReference type="Rhea" id="RHEA-COMP:17164"/>
        <dbReference type="Rhea" id="RHEA-COMP:17165"/>
        <dbReference type="ChEBI" id="CHEBI:15377"/>
        <dbReference type="ChEBI" id="CHEBI:15378"/>
        <dbReference type="ChEBI" id="CHEBI:43474"/>
        <dbReference type="ChEBI" id="CHEBI:167616"/>
        <dbReference type="ChEBI" id="CHEBI:167618"/>
        <dbReference type="EC" id="3.6.1.74"/>
    </reaction>
    <physiologicalReaction direction="left-to-right" evidence="11">
        <dbReference type="Rhea" id="RHEA:67005"/>
    </physiologicalReaction>
</comment>
<dbReference type="Pfam" id="PF03919">
    <property type="entry name" value="mRNA_cap_C"/>
    <property type="match status" value="1"/>
</dbReference>
<dbReference type="InterPro" id="IPR037009">
    <property type="entry name" value="mRNA_triPase_Cet1_sf"/>
</dbReference>
<dbReference type="InterPro" id="IPR051029">
    <property type="entry name" value="mRNA_Capping_Enz/RNA_Phosphat"/>
</dbReference>
<dbReference type="GO" id="GO:0004484">
    <property type="term" value="F:mRNA guanylyltransferase activity"/>
    <property type="evidence" value="ECO:0007669"/>
    <property type="project" value="UniProtKB-EC"/>
</dbReference>
<evidence type="ECO:0000256" key="7">
    <source>
        <dbReference type="ARBA" id="ARBA00023042"/>
    </source>
</evidence>
<dbReference type="OrthoDB" id="200924at2759"/>
<accession>F4Q1H1</accession>
<comment type="catalytic activity">
    <reaction evidence="10">
        <text>a 5'-end diphospho-ribonucleoside in mRNA + GTP + H(+) = a 5'-end (5'-triphosphoguanosine)-ribonucleoside in mRNA + diphosphate</text>
        <dbReference type="Rhea" id="RHEA:67012"/>
        <dbReference type="Rhea" id="RHEA-COMP:17165"/>
        <dbReference type="Rhea" id="RHEA-COMP:17166"/>
        <dbReference type="ChEBI" id="CHEBI:15378"/>
        <dbReference type="ChEBI" id="CHEBI:33019"/>
        <dbReference type="ChEBI" id="CHEBI:37565"/>
        <dbReference type="ChEBI" id="CHEBI:167616"/>
        <dbReference type="ChEBI" id="CHEBI:167617"/>
        <dbReference type="EC" id="2.7.7.50"/>
    </reaction>
    <physiologicalReaction direction="left-to-right" evidence="10">
        <dbReference type="Rhea" id="RHEA:67013"/>
    </physiologicalReaction>
</comment>
<gene>
    <name evidence="15" type="ORF">DFA_04168</name>
</gene>
<reference evidence="16" key="1">
    <citation type="journal article" date="2011" name="Genome Res.">
        <title>Phylogeny-wide analysis of social amoeba genomes highlights ancient origins for complex intercellular communication.</title>
        <authorList>
            <person name="Heidel A.J."/>
            <person name="Lawal H.M."/>
            <person name="Felder M."/>
            <person name="Schilde C."/>
            <person name="Helps N.R."/>
            <person name="Tunggal B."/>
            <person name="Rivero F."/>
            <person name="John U."/>
            <person name="Schleicher M."/>
            <person name="Eichinger L."/>
            <person name="Platzer M."/>
            <person name="Noegel A.A."/>
            <person name="Schaap P."/>
            <person name="Gloeckner G."/>
        </authorList>
    </citation>
    <scope>NUCLEOTIDE SEQUENCE [LARGE SCALE GENOMIC DNA]</scope>
    <source>
        <strain evidence="16">SH3</strain>
    </source>
</reference>
<dbReference type="GO" id="GO:0140818">
    <property type="term" value="F:mRNA 5'-triphosphate monophosphatase activity"/>
    <property type="evidence" value="ECO:0007669"/>
    <property type="project" value="UniProtKB-EC"/>
</dbReference>
<dbReference type="PANTHER" id="PTHR10367">
    <property type="entry name" value="MRNA-CAPPING ENZYME"/>
    <property type="match status" value="1"/>
</dbReference>
<dbReference type="Gene3D" id="3.20.100.10">
    <property type="entry name" value="mRNA triphosphatase Cet1-like"/>
    <property type="match status" value="1"/>
</dbReference>
<protein>
    <recommendedName>
        <fullName evidence="17">mRNA guanylyltransferase</fullName>
    </recommendedName>
</protein>
<dbReference type="Proteomes" id="UP000007797">
    <property type="component" value="Unassembled WGS sequence"/>
</dbReference>
<dbReference type="PANTHER" id="PTHR10367:SF17">
    <property type="entry name" value="MRNA-CAPPING ENZYME"/>
    <property type="match status" value="1"/>
</dbReference>
<evidence type="ECO:0000256" key="12">
    <source>
        <dbReference type="SAM" id="MobiDB-lite"/>
    </source>
</evidence>
<feature type="region of interest" description="Disordered" evidence="12">
    <location>
        <begin position="604"/>
        <end position="660"/>
    </location>
</feature>
<dbReference type="RefSeq" id="XP_004366576.1">
    <property type="nucleotide sequence ID" value="XM_004366519.1"/>
</dbReference>
<evidence type="ECO:0000256" key="1">
    <source>
        <dbReference type="ARBA" id="ARBA00004123"/>
    </source>
</evidence>
<evidence type="ECO:0000313" key="16">
    <source>
        <dbReference type="Proteomes" id="UP000007797"/>
    </source>
</evidence>
<name>F4Q1H1_CACFS</name>
<dbReference type="GO" id="GO:0004651">
    <property type="term" value="F:polynucleotide 5'-phosphatase activity"/>
    <property type="evidence" value="ECO:0007669"/>
    <property type="project" value="InterPro"/>
</dbReference>
<dbReference type="SUPFAM" id="SSF56091">
    <property type="entry name" value="DNA ligase/mRNA capping enzyme, catalytic domain"/>
    <property type="match status" value="1"/>
</dbReference>
<dbReference type="STRING" id="1054147.F4Q1H1"/>
<keyword evidence="4" id="KW-0548">Nucleotidyltransferase</keyword>
<dbReference type="GeneID" id="14870546"/>